<dbReference type="GO" id="GO:0043539">
    <property type="term" value="F:protein serine/threonine kinase activator activity"/>
    <property type="evidence" value="ECO:0007669"/>
    <property type="project" value="TreeGrafter"/>
</dbReference>
<reference evidence="2 3" key="1">
    <citation type="journal article" date="2013" name="Curr. Biol.">
        <title>The Genome of the Foraminiferan Reticulomyxa filosa.</title>
        <authorList>
            <person name="Glockner G."/>
            <person name="Hulsmann N."/>
            <person name="Schleicher M."/>
            <person name="Noegel A.A."/>
            <person name="Eichinger L."/>
            <person name="Gallinger C."/>
            <person name="Pawlowski J."/>
            <person name="Sierra R."/>
            <person name="Euteneuer U."/>
            <person name="Pillet L."/>
            <person name="Moustafa A."/>
            <person name="Platzer M."/>
            <person name="Groth M."/>
            <person name="Szafranski K."/>
            <person name="Schliwa M."/>
        </authorList>
    </citation>
    <scope>NUCLEOTIDE SEQUENCE [LARGE SCALE GENOMIC DNA]</scope>
</reference>
<dbReference type="EMBL" id="ASPP01007278">
    <property type="protein sequence ID" value="ETO27404.1"/>
    <property type="molecule type" value="Genomic_DNA"/>
</dbReference>
<dbReference type="Pfam" id="PF08569">
    <property type="entry name" value="Mo25"/>
    <property type="match status" value="1"/>
</dbReference>
<dbReference type="GO" id="GO:0035556">
    <property type="term" value="P:intracellular signal transduction"/>
    <property type="evidence" value="ECO:0007669"/>
    <property type="project" value="TreeGrafter"/>
</dbReference>
<sequence length="197" mass="22392">MAMKKLSLLFSGSKQVGIVENTLKHMAQLSDTKKYESASEKLSEDLKALHLMLYGDPDHEANAEDVKKLIPMILEVDKDGHNLFYKLCKHLKDLEFEAKKQASQIICFVVRKCNKSELPEYLQNHSDIFVYLMEGFEDQQLAQHAGSVLQEMAKRSEIGPMLFNVSLSLKKTSSTIVFKPSLQAKSSSQFLDRLCVY</sequence>
<dbReference type="Proteomes" id="UP000023152">
    <property type="component" value="Unassembled WGS sequence"/>
</dbReference>
<dbReference type="AlphaFoldDB" id="X6NP00"/>
<feature type="non-terminal residue" evidence="2">
    <location>
        <position position="197"/>
    </location>
</feature>
<evidence type="ECO:0000256" key="1">
    <source>
        <dbReference type="ARBA" id="ARBA00011012"/>
    </source>
</evidence>
<protein>
    <submittedName>
        <fullName evidence="2">Mo25-like family protein</fullName>
    </submittedName>
</protein>
<comment type="caution">
    <text evidence="2">The sequence shown here is derived from an EMBL/GenBank/DDBJ whole genome shotgun (WGS) entry which is preliminary data.</text>
</comment>
<name>X6NP00_RETFI</name>
<proteinExistence type="inferred from homology"/>
<dbReference type="PANTHER" id="PTHR10182:SF3">
    <property type="entry name" value="PROTEIN MO25"/>
    <property type="match status" value="1"/>
</dbReference>
<dbReference type="Gene3D" id="1.25.10.10">
    <property type="entry name" value="Leucine-rich Repeat Variant"/>
    <property type="match status" value="1"/>
</dbReference>
<evidence type="ECO:0000313" key="3">
    <source>
        <dbReference type="Proteomes" id="UP000023152"/>
    </source>
</evidence>
<dbReference type="InterPro" id="IPR011989">
    <property type="entry name" value="ARM-like"/>
</dbReference>
<keyword evidence="3" id="KW-1185">Reference proteome</keyword>
<comment type="similarity">
    <text evidence="1">Belongs to the Mo25 family.</text>
</comment>
<evidence type="ECO:0000313" key="2">
    <source>
        <dbReference type="EMBL" id="ETO27404.1"/>
    </source>
</evidence>
<gene>
    <name evidence="2" type="ORF">RFI_09730</name>
</gene>
<dbReference type="InterPro" id="IPR016024">
    <property type="entry name" value="ARM-type_fold"/>
</dbReference>
<accession>X6NP00</accession>
<dbReference type="SUPFAM" id="SSF48371">
    <property type="entry name" value="ARM repeat"/>
    <property type="match status" value="1"/>
</dbReference>
<organism evidence="2 3">
    <name type="scientific">Reticulomyxa filosa</name>
    <dbReference type="NCBI Taxonomy" id="46433"/>
    <lineage>
        <taxon>Eukaryota</taxon>
        <taxon>Sar</taxon>
        <taxon>Rhizaria</taxon>
        <taxon>Retaria</taxon>
        <taxon>Foraminifera</taxon>
        <taxon>Monothalamids</taxon>
        <taxon>Reticulomyxidae</taxon>
        <taxon>Reticulomyxa</taxon>
    </lineage>
</organism>
<dbReference type="PANTHER" id="PTHR10182">
    <property type="entry name" value="CALCIUM-BINDING PROTEIN 39-RELATED"/>
    <property type="match status" value="1"/>
</dbReference>
<dbReference type="InterPro" id="IPR013878">
    <property type="entry name" value="Mo25"/>
</dbReference>